<evidence type="ECO:0000313" key="1">
    <source>
        <dbReference type="EMBL" id="EEF13553.1"/>
    </source>
</evidence>
<sequence length="43" mass="5243">MVIFFLKFKTPIITIKSLKSSKRFWAKFYSRTLKNVRKFINLC</sequence>
<reference evidence="1 2" key="1">
    <citation type="submission" date="2008-08" db="EMBL/GenBank/DDBJ databases">
        <authorList>
            <person name="Madupu R."/>
            <person name="Durkin A.S."/>
            <person name="Torralba M."/>
            <person name="Methe B."/>
            <person name="Sutton G.G."/>
            <person name="Strausberg R.L."/>
            <person name="Nelson K.E."/>
        </authorList>
    </citation>
    <scope>NUCLEOTIDE SEQUENCE [LARGE SCALE GENOMIC DNA]</scope>
    <source>
        <strain evidence="1 2">RM3267</strain>
    </source>
</reference>
<gene>
    <name evidence="1" type="ORF">CAMRE0001_2257</name>
</gene>
<evidence type="ECO:0000313" key="2">
    <source>
        <dbReference type="Proteomes" id="UP000003082"/>
    </source>
</evidence>
<keyword evidence="2" id="KW-1185">Reference proteome</keyword>
<dbReference type="AlphaFoldDB" id="B9D397"/>
<dbReference type="Proteomes" id="UP000003082">
    <property type="component" value="Unassembled WGS sequence"/>
</dbReference>
<organism evidence="1 2">
    <name type="scientific">Campylobacter rectus RM3267</name>
    <dbReference type="NCBI Taxonomy" id="553218"/>
    <lineage>
        <taxon>Bacteria</taxon>
        <taxon>Pseudomonadati</taxon>
        <taxon>Campylobacterota</taxon>
        <taxon>Epsilonproteobacteria</taxon>
        <taxon>Campylobacterales</taxon>
        <taxon>Campylobacteraceae</taxon>
        <taxon>Campylobacter</taxon>
    </lineage>
</organism>
<dbReference type="STRING" id="553218.CAMRE0001_2257"/>
<dbReference type="EMBL" id="ACFU01000018">
    <property type="protein sequence ID" value="EEF13553.1"/>
    <property type="molecule type" value="Genomic_DNA"/>
</dbReference>
<proteinExistence type="predicted"/>
<protein>
    <submittedName>
        <fullName evidence="1">Uncharacterized protein</fullName>
    </submittedName>
</protein>
<comment type="caution">
    <text evidence="1">The sequence shown here is derived from an EMBL/GenBank/DDBJ whole genome shotgun (WGS) entry which is preliminary data.</text>
</comment>
<accession>B9D397</accession>
<name>B9D397_CAMRE</name>